<accession>A0ABY9CDG0</accession>
<keyword evidence="10" id="KW-0446">Lipid-binding</keyword>
<keyword evidence="5" id="KW-0479">Metal-binding</keyword>
<protein>
    <recommendedName>
        <fullName evidence="17">Synaptotagmin-3</fullName>
    </recommendedName>
</protein>
<evidence type="ECO:0000256" key="7">
    <source>
        <dbReference type="ARBA" id="ARBA00022837"/>
    </source>
</evidence>
<evidence type="ECO:0000256" key="1">
    <source>
        <dbReference type="ARBA" id="ARBA00004167"/>
    </source>
</evidence>
<evidence type="ECO:0000256" key="11">
    <source>
        <dbReference type="ARBA" id="ARBA00023136"/>
    </source>
</evidence>
<sequence length="546" mass="62025">MGFVSALLGIIGFGVGIPFGLVLGYFIFIHNEPQDVKVPIIRPLHDLDSDSLLDLLDEMPLWVKTPDYDRADWLNKFIFDMWPYLDKAICGIIRSTTEPIFAEYIGKFQIKSIDFETLSLGTLSPIVHGIKAQETNEVNELILEPAIRWAGNPNIILVLKLLSLRITLQLTDLQISMVPRIVLKPLVPTFPCFASVVVSLMEKPHVDFGLKLLGGDIMAIPGLYQFIQKTIRRQVASLYLWPQTLEMPILDALVAPIKKPVGLLHVKVVRARKLLKMDILGASDPYVKLSLSGERLPAKKTSIKMKTLDPEWNEDFKLIVKDPKSQVLQLHVYDWEKVGMHDKLGMQVVPLRLLTPNMTKQFTLDLLKNTNPNDPHNKKYRGKIVVEMTFNPFKEDSERFSGLLNEHMRNDSGGERATEDVPSSGAGLLLVVIQGAEHVEGKHHNNPYAIILFKGERKNTKLIKKTRDPCWNEEFEFMLEEAPVKEKIHIEVMSKRKGFGFSFKESLGHVDIDLIDVVHNGHINKKYNLIRSKHGVIHVGLRWKVT</sequence>
<evidence type="ECO:0000313" key="15">
    <source>
        <dbReference type="EMBL" id="WJZ93121.1"/>
    </source>
</evidence>
<feature type="domain" description="C2" evidence="13">
    <location>
        <begin position="410"/>
        <end position="527"/>
    </location>
</feature>
<comment type="similarity">
    <text evidence="2">Belongs to the synaptotagmin family.</text>
</comment>
<dbReference type="PANTHER" id="PTHR10774">
    <property type="entry name" value="EXTENDED SYNAPTOTAGMIN-RELATED"/>
    <property type="match status" value="1"/>
</dbReference>
<evidence type="ECO:0000256" key="8">
    <source>
        <dbReference type="ARBA" id="ARBA00022989"/>
    </source>
</evidence>
<keyword evidence="16" id="KW-1185">Reference proteome</keyword>
<feature type="transmembrane region" description="Helical" evidence="12">
    <location>
        <begin position="6"/>
        <end position="28"/>
    </location>
</feature>
<evidence type="ECO:0000256" key="3">
    <source>
        <dbReference type="ARBA" id="ARBA00022448"/>
    </source>
</evidence>
<dbReference type="CDD" id="cd00030">
    <property type="entry name" value="C2"/>
    <property type="match status" value="2"/>
</dbReference>
<dbReference type="InterPro" id="IPR039010">
    <property type="entry name" value="Synaptotagmin_SMP"/>
</dbReference>
<dbReference type="InterPro" id="IPR035892">
    <property type="entry name" value="C2_domain_sf"/>
</dbReference>
<keyword evidence="4 12" id="KW-0812">Transmembrane</keyword>
<feature type="domain" description="SMP-LTD" evidence="14">
    <location>
        <begin position="67"/>
        <end position="250"/>
    </location>
</feature>
<proteinExistence type="inferred from homology"/>
<dbReference type="PRINTS" id="PR00360">
    <property type="entry name" value="C2DOMAIN"/>
</dbReference>
<evidence type="ECO:0000259" key="13">
    <source>
        <dbReference type="PROSITE" id="PS50004"/>
    </source>
</evidence>
<gene>
    <name evidence="15" type="ORF">VitviT2T_012083</name>
</gene>
<evidence type="ECO:0000313" key="16">
    <source>
        <dbReference type="Proteomes" id="UP001227230"/>
    </source>
</evidence>
<keyword evidence="9" id="KW-0445">Lipid transport</keyword>
<name>A0ABY9CDG0_VITVI</name>
<keyword evidence="3" id="KW-0813">Transport</keyword>
<dbReference type="InterPro" id="IPR000008">
    <property type="entry name" value="C2_dom"/>
</dbReference>
<dbReference type="Pfam" id="PF00168">
    <property type="entry name" value="C2"/>
    <property type="match status" value="2"/>
</dbReference>
<organism evidence="15 16">
    <name type="scientific">Vitis vinifera</name>
    <name type="common">Grape</name>
    <dbReference type="NCBI Taxonomy" id="29760"/>
    <lineage>
        <taxon>Eukaryota</taxon>
        <taxon>Viridiplantae</taxon>
        <taxon>Streptophyta</taxon>
        <taxon>Embryophyta</taxon>
        <taxon>Tracheophyta</taxon>
        <taxon>Spermatophyta</taxon>
        <taxon>Magnoliopsida</taxon>
        <taxon>eudicotyledons</taxon>
        <taxon>Gunneridae</taxon>
        <taxon>Pentapetalae</taxon>
        <taxon>rosids</taxon>
        <taxon>Vitales</taxon>
        <taxon>Vitaceae</taxon>
        <taxon>Viteae</taxon>
        <taxon>Vitis</taxon>
    </lineage>
</organism>
<dbReference type="InterPro" id="IPR045050">
    <property type="entry name" value="Synaptotagmin_plant"/>
</dbReference>
<dbReference type="EMBL" id="CP126655">
    <property type="protein sequence ID" value="WJZ93121.1"/>
    <property type="molecule type" value="Genomic_DNA"/>
</dbReference>
<dbReference type="PROSITE" id="PS50004">
    <property type="entry name" value="C2"/>
    <property type="match status" value="2"/>
</dbReference>
<dbReference type="Gene3D" id="2.60.40.150">
    <property type="entry name" value="C2 domain"/>
    <property type="match status" value="2"/>
</dbReference>
<evidence type="ECO:0000256" key="4">
    <source>
        <dbReference type="ARBA" id="ARBA00022692"/>
    </source>
</evidence>
<feature type="domain" description="C2" evidence="13">
    <location>
        <begin position="241"/>
        <end position="364"/>
    </location>
</feature>
<dbReference type="PANTHER" id="PTHR10774:SF217">
    <property type="entry name" value="OS06G0685300 PROTEIN"/>
    <property type="match status" value="1"/>
</dbReference>
<keyword evidence="8 12" id="KW-1133">Transmembrane helix</keyword>
<dbReference type="SUPFAM" id="SSF49562">
    <property type="entry name" value="C2 domain (Calcium/lipid-binding domain, CaLB)"/>
    <property type="match status" value="2"/>
</dbReference>
<evidence type="ECO:0000256" key="6">
    <source>
        <dbReference type="ARBA" id="ARBA00022737"/>
    </source>
</evidence>
<evidence type="ECO:0000256" key="12">
    <source>
        <dbReference type="SAM" id="Phobius"/>
    </source>
</evidence>
<dbReference type="Pfam" id="PF17047">
    <property type="entry name" value="SMP_LBD"/>
    <property type="match status" value="1"/>
</dbReference>
<dbReference type="CDD" id="cd21677">
    <property type="entry name" value="SMP_SYT"/>
    <property type="match status" value="1"/>
</dbReference>
<reference evidence="15 16" key="1">
    <citation type="journal article" date="2023" name="Hortic Res">
        <title>The complete reference genome for grapevine (Vitis vinifera L.) genetics and breeding.</title>
        <authorList>
            <person name="Shi X."/>
            <person name="Cao S."/>
            <person name="Wang X."/>
            <person name="Huang S."/>
            <person name="Wang Y."/>
            <person name="Liu Z."/>
            <person name="Liu W."/>
            <person name="Leng X."/>
            <person name="Peng Y."/>
            <person name="Wang N."/>
            <person name="Wang Y."/>
            <person name="Ma Z."/>
            <person name="Xu X."/>
            <person name="Zhang F."/>
            <person name="Xue H."/>
            <person name="Zhong H."/>
            <person name="Wang Y."/>
            <person name="Zhang K."/>
            <person name="Velt A."/>
            <person name="Avia K."/>
            <person name="Holtgrawe D."/>
            <person name="Grimplet J."/>
            <person name="Matus J.T."/>
            <person name="Ware D."/>
            <person name="Wu X."/>
            <person name="Wang H."/>
            <person name="Liu C."/>
            <person name="Fang Y."/>
            <person name="Rustenholz C."/>
            <person name="Cheng Z."/>
            <person name="Xiao H."/>
            <person name="Zhou Y."/>
        </authorList>
    </citation>
    <scope>NUCLEOTIDE SEQUENCE [LARGE SCALE GENOMIC DNA]</scope>
    <source>
        <strain evidence="16">cv. Pinot noir / PN40024</strain>
        <tissue evidence="15">Leaf</tissue>
    </source>
</reference>
<evidence type="ECO:0000256" key="5">
    <source>
        <dbReference type="ARBA" id="ARBA00022723"/>
    </source>
</evidence>
<dbReference type="InterPro" id="IPR031468">
    <property type="entry name" value="SMP_LBD"/>
</dbReference>
<keyword evidence="11 12" id="KW-0472">Membrane</keyword>
<evidence type="ECO:0000256" key="10">
    <source>
        <dbReference type="ARBA" id="ARBA00023121"/>
    </source>
</evidence>
<dbReference type="SMART" id="SM00239">
    <property type="entry name" value="C2"/>
    <property type="match status" value="2"/>
</dbReference>
<comment type="subcellular location">
    <subcellularLocation>
        <location evidence="1">Membrane</location>
        <topology evidence="1">Single-pass membrane protein</topology>
    </subcellularLocation>
</comment>
<evidence type="ECO:0000256" key="2">
    <source>
        <dbReference type="ARBA" id="ARBA00006996"/>
    </source>
</evidence>
<evidence type="ECO:0000256" key="9">
    <source>
        <dbReference type="ARBA" id="ARBA00023055"/>
    </source>
</evidence>
<evidence type="ECO:0008006" key="17">
    <source>
        <dbReference type="Google" id="ProtNLM"/>
    </source>
</evidence>
<keyword evidence="7" id="KW-0106">Calcium</keyword>
<dbReference type="Proteomes" id="UP001227230">
    <property type="component" value="Chromosome 8"/>
</dbReference>
<dbReference type="PROSITE" id="PS51847">
    <property type="entry name" value="SMP"/>
    <property type="match status" value="1"/>
</dbReference>
<keyword evidence="6" id="KW-0677">Repeat</keyword>
<evidence type="ECO:0000259" key="14">
    <source>
        <dbReference type="PROSITE" id="PS51847"/>
    </source>
</evidence>